<dbReference type="Pfam" id="PF09774">
    <property type="entry name" value="MIX23"/>
    <property type="match status" value="1"/>
</dbReference>
<dbReference type="Proteomes" id="UP000076722">
    <property type="component" value="Unassembled WGS sequence"/>
</dbReference>
<gene>
    <name evidence="2" type="ORF">SISNIDRAFT_443270</name>
</gene>
<evidence type="ECO:0000313" key="2">
    <source>
        <dbReference type="EMBL" id="KZS91231.1"/>
    </source>
</evidence>
<dbReference type="OrthoDB" id="5593818at2759"/>
<dbReference type="PANTHER" id="PTHR31905:SF2">
    <property type="entry name" value="PROTEIN MIX23"/>
    <property type="match status" value="1"/>
</dbReference>
<evidence type="ECO:0000313" key="3">
    <source>
        <dbReference type="Proteomes" id="UP000076722"/>
    </source>
</evidence>
<dbReference type="PANTHER" id="PTHR31905">
    <property type="entry name" value="COILED-COIL DOMAIN-CONTAINING PROTEIN 58"/>
    <property type="match status" value="1"/>
</dbReference>
<dbReference type="GO" id="GO:0005758">
    <property type="term" value="C:mitochondrial intermembrane space"/>
    <property type="evidence" value="ECO:0007669"/>
    <property type="project" value="InterPro"/>
</dbReference>
<dbReference type="AlphaFoldDB" id="A0A164S7Z3"/>
<sequence length="189" mass="21650">MPAKPDLGSAALQRPSSPPQVVHVSASTCQNLSLFKDLMKEYRRLDDTINMRLNRNLAAFRDRDRLGSSGKSVASLQDESCAYFWRELVASWKGRAEIIDYCVQVVDQTMAQKRAALEAQETGPDAERKIQAALFGDQVKLNQIHNELAVEKIVRRRSLEAFTSRCRYFQPPMSDVEGREWWEDTESRR</sequence>
<dbReference type="STRING" id="1314777.A0A164S7Z3"/>
<evidence type="ECO:0008006" key="4">
    <source>
        <dbReference type="Google" id="ProtNLM"/>
    </source>
</evidence>
<comment type="similarity">
    <text evidence="1">Belongs to the MIX23 family.</text>
</comment>
<name>A0A164S7Z3_9AGAM</name>
<organism evidence="2 3">
    <name type="scientific">Sistotremastrum niveocremeum HHB9708</name>
    <dbReference type="NCBI Taxonomy" id="1314777"/>
    <lineage>
        <taxon>Eukaryota</taxon>
        <taxon>Fungi</taxon>
        <taxon>Dikarya</taxon>
        <taxon>Basidiomycota</taxon>
        <taxon>Agaricomycotina</taxon>
        <taxon>Agaricomycetes</taxon>
        <taxon>Sistotremastrales</taxon>
        <taxon>Sistotremastraceae</taxon>
        <taxon>Sertulicium</taxon>
        <taxon>Sertulicium niveocremeum</taxon>
    </lineage>
</organism>
<protein>
    <recommendedName>
        <fullName evidence="4">Caffeine-induced death protein 2</fullName>
    </recommendedName>
</protein>
<proteinExistence type="inferred from homology"/>
<evidence type="ECO:0000256" key="1">
    <source>
        <dbReference type="ARBA" id="ARBA00024204"/>
    </source>
</evidence>
<dbReference type="InterPro" id="IPR019171">
    <property type="entry name" value="MIX23"/>
</dbReference>
<keyword evidence="3" id="KW-1185">Reference proteome</keyword>
<accession>A0A164S7Z3</accession>
<reference evidence="2 3" key="1">
    <citation type="journal article" date="2016" name="Mol. Biol. Evol.">
        <title>Comparative Genomics of Early-Diverging Mushroom-Forming Fungi Provides Insights into the Origins of Lignocellulose Decay Capabilities.</title>
        <authorList>
            <person name="Nagy L.G."/>
            <person name="Riley R."/>
            <person name="Tritt A."/>
            <person name="Adam C."/>
            <person name="Daum C."/>
            <person name="Floudas D."/>
            <person name="Sun H."/>
            <person name="Yadav J.S."/>
            <person name="Pangilinan J."/>
            <person name="Larsson K.H."/>
            <person name="Matsuura K."/>
            <person name="Barry K."/>
            <person name="Labutti K."/>
            <person name="Kuo R."/>
            <person name="Ohm R.A."/>
            <person name="Bhattacharya S.S."/>
            <person name="Shirouzu T."/>
            <person name="Yoshinaga Y."/>
            <person name="Martin F.M."/>
            <person name="Grigoriev I.V."/>
            <person name="Hibbett D.S."/>
        </authorList>
    </citation>
    <scope>NUCLEOTIDE SEQUENCE [LARGE SCALE GENOMIC DNA]</scope>
    <source>
        <strain evidence="2 3">HHB9708</strain>
    </source>
</reference>
<dbReference type="EMBL" id="KV419416">
    <property type="protein sequence ID" value="KZS91231.1"/>
    <property type="molecule type" value="Genomic_DNA"/>
</dbReference>